<proteinExistence type="predicted"/>
<organism evidence="1 2">
    <name type="scientific">Melastoma candidum</name>
    <dbReference type="NCBI Taxonomy" id="119954"/>
    <lineage>
        <taxon>Eukaryota</taxon>
        <taxon>Viridiplantae</taxon>
        <taxon>Streptophyta</taxon>
        <taxon>Embryophyta</taxon>
        <taxon>Tracheophyta</taxon>
        <taxon>Spermatophyta</taxon>
        <taxon>Magnoliopsida</taxon>
        <taxon>eudicotyledons</taxon>
        <taxon>Gunneridae</taxon>
        <taxon>Pentapetalae</taxon>
        <taxon>rosids</taxon>
        <taxon>malvids</taxon>
        <taxon>Myrtales</taxon>
        <taxon>Melastomataceae</taxon>
        <taxon>Melastomatoideae</taxon>
        <taxon>Melastomateae</taxon>
        <taxon>Melastoma</taxon>
    </lineage>
</organism>
<keyword evidence="2" id="KW-1185">Reference proteome</keyword>
<accession>A0ACB9S2L5</accession>
<evidence type="ECO:0000313" key="2">
    <source>
        <dbReference type="Proteomes" id="UP001057402"/>
    </source>
</evidence>
<comment type="caution">
    <text evidence="1">The sequence shown here is derived from an EMBL/GenBank/DDBJ whole genome shotgun (WGS) entry which is preliminary data.</text>
</comment>
<dbReference type="Proteomes" id="UP001057402">
    <property type="component" value="Chromosome 2"/>
</dbReference>
<gene>
    <name evidence="1" type="ORF">MLD38_003369</name>
</gene>
<protein>
    <submittedName>
        <fullName evidence="1">Uncharacterized protein</fullName>
    </submittedName>
</protein>
<dbReference type="EMBL" id="CM042881">
    <property type="protein sequence ID" value="KAI4385329.1"/>
    <property type="molecule type" value="Genomic_DNA"/>
</dbReference>
<sequence length="136" mass="14771">MCPCHGKTREPAFSYMDSFPYLAADEAVIYEVVPRLSVRKHNFANRLVDHGKACGSPHRAHEVGSFLQRAPVGTAGKGGYPLRQAVVASPSEVDQRKRLGGQGGSCLRVASETSDRHNMVGYGPMMKYIPQAQTAP</sequence>
<name>A0ACB9S2L5_9MYRT</name>
<evidence type="ECO:0000313" key="1">
    <source>
        <dbReference type="EMBL" id="KAI4385329.1"/>
    </source>
</evidence>
<reference evidence="2" key="1">
    <citation type="journal article" date="2023" name="Front. Plant Sci.">
        <title>Chromosomal-level genome assembly of Melastoma candidum provides insights into trichome evolution.</title>
        <authorList>
            <person name="Zhong Y."/>
            <person name="Wu W."/>
            <person name="Sun C."/>
            <person name="Zou P."/>
            <person name="Liu Y."/>
            <person name="Dai S."/>
            <person name="Zhou R."/>
        </authorList>
    </citation>
    <scope>NUCLEOTIDE SEQUENCE [LARGE SCALE GENOMIC DNA]</scope>
</reference>